<evidence type="ECO:0000259" key="2">
    <source>
        <dbReference type="PROSITE" id="PS51987"/>
    </source>
</evidence>
<dbReference type="InterPro" id="IPR008146">
    <property type="entry name" value="Gln_synth_cat_dom"/>
</dbReference>
<dbReference type="EMBL" id="MLJW01001269">
    <property type="protein sequence ID" value="OIQ79134.1"/>
    <property type="molecule type" value="Genomic_DNA"/>
</dbReference>
<dbReference type="PANTHER" id="PTHR43407:SF1">
    <property type="entry name" value="LENGSIN"/>
    <property type="match status" value="1"/>
</dbReference>
<dbReference type="GO" id="GO:0016020">
    <property type="term" value="C:membrane"/>
    <property type="evidence" value="ECO:0007669"/>
    <property type="project" value="TreeGrafter"/>
</dbReference>
<evidence type="ECO:0000256" key="1">
    <source>
        <dbReference type="ARBA" id="ARBA00009897"/>
    </source>
</evidence>
<dbReference type="GO" id="GO:0005737">
    <property type="term" value="C:cytoplasm"/>
    <property type="evidence" value="ECO:0007669"/>
    <property type="project" value="TreeGrafter"/>
</dbReference>
<proteinExistence type="inferred from homology"/>
<keyword evidence="3" id="KW-0436">Ligase</keyword>
<reference evidence="3" key="1">
    <citation type="submission" date="2016-10" db="EMBL/GenBank/DDBJ databases">
        <title>Sequence of Gallionella enrichment culture.</title>
        <authorList>
            <person name="Poehlein A."/>
            <person name="Muehling M."/>
            <person name="Daniel R."/>
        </authorList>
    </citation>
    <scope>NUCLEOTIDE SEQUENCE</scope>
</reference>
<dbReference type="EC" id="6.3.1.2" evidence="3"/>
<dbReference type="AlphaFoldDB" id="A0A1J5Q639"/>
<sequence length="148" mass="16707">MPGFEAPVNLVYSARNRSACIRIPVTGSNPKAKRIEFRVPDPSSNPYLAFAAMLMAGLDGIQNRIEPPEPVDKDLYELPPEEHALIQQVPGSLAEVLDNLEADHDFLTAGNVFTPDLISTWIDYKRSHEVDPIRLRPHPHEFELYYDV</sequence>
<dbReference type="GO" id="GO:0006542">
    <property type="term" value="P:glutamine biosynthetic process"/>
    <property type="evidence" value="ECO:0007669"/>
    <property type="project" value="TreeGrafter"/>
</dbReference>
<comment type="similarity">
    <text evidence="1">Belongs to the glutamine synthetase family.</text>
</comment>
<dbReference type="InterPro" id="IPR014746">
    <property type="entry name" value="Gln_synth/guanido_kin_cat_dom"/>
</dbReference>
<accession>A0A1J5Q639</accession>
<feature type="domain" description="GS catalytic" evidence="2">
    <location>
        <begin position="1"/>
        <end position="148"/>
    </location>
</feature>
<dbReference type="Gene3D" id="3.30.590.10">
    <property type="entry name" value="Glutamine synthetase/guanido kinase, catalytic domain"/>
    <property type="match status" value="1"/>
</dbReference>
<comment type="caution">
    <text evidence="3">The sequence shown here is derived from an EMBL/GenBank/DDBJ whole genome shotgun (WGS) entry which is preliminary data.</text>
</comment>
<gene>
    <name evidence="3" type="primary">glnA_7</name>
    <name evidence="3" type="ORF">GALL_391390</name>
</gene>
<dbReference type="PROSITE" id="PS51987">
    <property type="entry name" value="GS_CATALYTIC"/>
    <property type="match status" value="1"/>
</dbReference>
<dbReference type="PANTHER" id="PTHR43407">
    <property type="entry name" value="GLUTAMINE SYNTHETASE"/>
    <property type="match status" value="1"/>
</dbReference>
<dbReference type="SUPFAM" id="SSF55931">
    <property type="entry name" value="Glutamine synthetase/guanido kinase"/>
    <property type="match status" value="1"/>
</dbReference>
<dbReference type="GO" id="GO:0019740">
    <property type="term" value="P:nitrogen utilization"/>
    <property type="evidence" value="ECO:0007669"/>
    <property type="project" value="TreeGrafter"/>
</dbReference>
<evidence type="ECO:0000313" key="3">
    <source>
        <dbReference type="EMBL" id="OIQ79134.1"/>
    </source>
</evidence>
<protein>
    <submittedName>
        <fullName evidence="3">Glutamine synthetase</fullName>
        <ecNumber evidence="3">6.3.1.2</ecNumber>
    </submittedName>
</protein>
<name>A0A1J5Q639_9ZZZZ</name>
<organism evidence="3">
    <name type="scientific">mine drainage metagenome</name>
    <dbReference type="NCBI Taxonomy" id="410659"/>
    <lineage>
        <taxon>unclassified sequences</taxon>
        <taxon>metagenomes</taxon>
        <taxon>ecological metagenomes</taxon>
    </lineage>
</organism>
<dbReference type="GO" id="GO:0004356">
    <property type="term" value="F:glutamine synthetase activity"/>
    <property type="evidence" value="ECO:0007669"/>
    <property type="project" value="UniProtKB-EC"/>
</dbReference>
<dbReference type="Pfam" id="PF00120">
    <property type="entry name" value="Gln-synt_C"/>
    <property type="match status" value="1"/>
</dbReference>